<reference evidence="1" key="1">
    <citation type="submission" date="2019-04" db="EMBL/GenBank/DDBJ databases">
        <title>Microbes associate with the intestines of laboratory mice.</title>
        <authorList>
            <person name="Navarre W."/>
            <person name="Wong E."/>
            <person name="Huang K."/>
            <person name="Tropini C."/>
            <person name="Ng K."/>
            <person name="Yu B."/>
        </authorList>
    </citation>
    <scope>NUCLEOTIDE SEQUENCE</scope>
    <source>
        <strain evidence="1">NM72_1-8</strain>
    </source>
</reference>
<dbReference type="EMBL" id="SRZB01000025">
    <property type="protein sequence ID" value="TGX97854.1"/>
    <property type="molecule type" value="Genomic_DNA"/>
</dbReference>
<comment type="caution">
    <text evidence="1">The sequence shown here is derived from an EMBL/GenBank/DDBJ whole genome shotgun (WGS) entry which is preliminary data.</text>
</comment>
<protein>
    <submittedName>
        <fullName evidence="1">Cation:proton antiporter</fullName>
    </submittedName>
</protein>
<keyword evidence="2" id="KW-1185">Reference proteome</keyword>
<sequence length="125" mass="13745">MNLGNLFNNYGEAVAMILFGIGFSNLLLQKNLIKKIIGLNIMDTAMYLFLALKGFIGGRKAPIVTDGVQSVEAYINPIPSGLVLTGIVVSVSVTALMLSLTIRLYRRYHTLDLDEISTRLRKEGL</sequence>
<accession>A0AC61QZ86</accession>
<organism evidence="1 2">
    <name type="scientific">Hominisplanchenecus murintestinalis</name>
    <dbReference type="NCBI Taxonomy" id="2941517"/>
    <lineage>
        <taxon>Bacteria</taxon>
        <taxon>Bacillati</taxon>
        <taxon>Bacillota</taxon>
        <taxon>Clostridia</taxon>
        <taxon>Lachnospirales</taxon>
        <taxon>Lachnospiraceae</taxon>
        <taxon>Hominisplanchenecus</taxon>
    </lineage>
</organism>
<evidence type="ECO:0000313" key="2">
    <source>
        <dbReference type="Proteomes" id="UP000307720"/>
    </source>
</evidence>
<name>A0AC61QZ86_9FIRM</name>
<dbReference type="Proteomes" id="UP000307720">
    <property type="component" value="Unassembled WGS sequence"/>
</dbReference>
<gene>
    <name evidence="1" type="ORF">E5357_10975</name>
</gene>
<proteinExistence type="predicted"/>
<evidence type="ECO:0000313" key="1">
    <source>
        <dbReference type="EMBL" id="TGX97854.1"/>
    </source>
</evidence>